<evidence type="ECO:0000259" key="18">
    <source>
        <dbReference type="PROSITE" id="PS51049"/>
    </source>
</evidence>
<evidence type="ECO:0000256" key="15">
    <source>
        <dbReference type="PROSITE-ProRule" id="PRU00385"/>
    </source>
</evidence>
<keyword evidence="6 15" id="KW-0812">Transmembrane</keyword>
<evidence type="ECO:0000256" key="17">
    <source>
        <dbReference type="SAM" id="MobiDB-lite"/>
    </source>
</evidence>
<dbReference type="Proteomes" id="UP000694556">
    <property type="component" value="Chromosome 5"/>
</dbReference>
<keyword evidence="10 15" id="KW-0472">Membrane</keyword>
<keyword evidence="13" id="KW-0206">Cytoskeleton</keyword>
<keyword evidence="12" id="KW-0009">Actin-binding</keyword>
<evidence type="ECO:0000256" key="10">
    <source>
        <dbReference type="ARBA" id="ARBA00023136"/>
    </source>
</evidence>
<feature type="domain" description="KASH" evidence="18">
    <location>
        <begin position="3123"/>
        <end position="3182"/>
    </location>
</feature>
<keyword evidence="8" id="KW-1133">Transmembrane helix</keyword>
<evidence type="ECO:0000256" key="2">
    <source>
        <dbReference type="ARBA" id="ARBA00004605"/>
    </source>
</evidence>
<sequence>SKDKVRDDLNKLEKMLMQSLSQIPMSYKEALENLEESKILVSNIDSAEDDLVKLRQVSGELMRLRKGSDRALGRTVTALWENWLGLLEAAKELEINCEELKQEWKFINEELERETIILDKLQEEQPESLKEKEKATREELVELLDFVNSFEENINRQQLLLLLLLHRIKNILNTSENTEAEAVLPALCEIKTMQDRCKKLYEKTQDHKDLVQSEIQERNKISEEINAVKNALQNAASMLDQDKHKKNSNIFGEGVHRNKQIFVISTIVFSLLRQVSFEILQSSPQYVLKRKAETINNGLQAIEKMLQQKSENIAKAKEVQKQIWDMLDLWHYKLNELDAEVHDIVEQDSCHAQELMDILVTPLQQYQQVSQLAERRTAILNKAASKMEEYDELLKNMKVWIENTNCLLREDAQNDSAKSLHKYSDDLQMALEDSEQKQNLLHNVYLELEELTPVFETDSIMQQLNEADDQVETLQHEIAEILPQIQHVADELSAIESHVKVFEKDIVKMKTILSSEDLLEFSPKDQLKHGQVILDHVGPMQKTIVHIQSYEEALQLPGVKTQPFSVFQKARQLLRELKKIEKITKEKNELLEVICHLLHYHLGEMEAVKEEIIKLCQRKEDILTGMKNSMSELHQCLQQEVPDLGDESPAFVFAQTDSIGTNIDNCVFSCALLQTDTPPVLNATQCSPGKTGDSEEEVDGGRPEPETILQVCQAQVAELEQWLDKTKVSLGSDPQTPKMQQMVELQLGDCQVMLSEIEQKVLSLLEDCGNSAGHQQETEALSLKLKEVKCNLEKVQMMLQDKYNEEQVKQMNAMQSKNKSHGGNTVHTIDFTVHSVLCSQDLKVKAAEQKSLIDFIESCVEKMQLQFEDSVTQKLERSNGESDLKSKQADPTLSAKDQTGNKWQYLQQELSSKMKSPLYQLVEPQVCMFASAGTPTVEELKTYTVQLGDISQEANVVHAQDNVAEEVSSNLDRKLFELLLAISRCLNNMEEMLNTSVLSTEEAAVQQVLYETLSIELQKLHADLSDKKDDLLKSITCAGGSTDVFCECFSNLQARLEQTQAATASRSNSMKAGLDHNSNYQVLHCQITLSNTSLAKLRGYGERFQLPITLIQEVYKLELFCILGMSAKYVELNSPSISENQYEDLLHGFAELVAIGQEKVAQDAKQLTKSRAALQSHLESHKDFFHNLMTHMAFMQAFSEKVSPSILQKREKFWRELVNEVRLLEQKASQYGICLESLLKEWTEFDDECLAFSKELEAVNSTLPSVNLVEETEERLMERIALLQQIKSSVDGKHARLYQMVKEGKKLLTAVSCPEITSQIRKLEEQWLSLTKKIGNELHRLQTLLQLLVSYNRDSEELMKWLDSAQQRMNFWKEQSLSVSQDLPTIRDNINSLFTFSKEVDEKSSLKSSVVSTANQLFHVKQADTAALRSSLAKFEQKWGELITQLPAIQEKLHQLQMEKLSSREAIAELMTWLDHVEQQKGHEEPVNSQSSAAHVRSLLQKYKEYMMEMNFKQWMVDFVNQSLLQMSTCDVESKRYERTEFAECLGEMNLRWHGLQASLSRKIQDLEQLLENITENENKAQTLHNWLEAQSDRLRSLQTPESLISAQNTLDDCKDLENQLASKSKMLNELKQTVALNGSAEQTPEAAPFRIAELCEMRDNVVSQVAQLKTSMQSILEQWRVYDEIYAEVSLMMTRYLYCIDQCKPSVLSLEALKKQVKTLQSLQDELENSEESWAKFQAAASNLKKNCSPTFAEIIDQKCTEANTRWSSVNEDITDQLRTAKAILQLWEPFDILCTEAAAKLQQHEEQCTQFLDAHMPEDNLVETLKQRIQDIKNLQHGLQNIVGCRSQISELADQIKQQAGTAAQAVLLEKLQPLQRASYLEKMLQRKLDEFEVFILIAINLPFYFQNHTLELAALSPSIESLNEASIKLPLSDFTLKKMQSLTRQWSQKTATALELCSVHEGTQNDEKKFLQKCENWINFLEKMKEALKTNIPGRFEELQEQQRVYEVKRTEFISKLTLLKEQWQNVIRLVQQRKKDIDGLVSQWQIFRSSLQSLSRFLDDTNSFLLAVKSQDCYSLYHLRNLIHDFKVLFLFLINLKSVILTFCNFLGLLEQSWNCCEKQTKELESRLRELKDEVKDPLPVENEELYKAKEHMKELEQSLADWAHNMKELRAMKVELAHCILTEDMMVLKEQVEHLHRQWEELCLRVSLRKQEIEDRLNAWIVFNEKNKELCSWLVQMESKVLQTADVSIEDMIDKLQKDCMEEINLFSENKLHLKQMGDQLIKASNKTRVAEIDDKLNKINDRWQHLFDVIGARVKKLKETFAFIQLLDKNMSNLRTWLARIESELSKPVVYDICDDQEIQKRLAEQQDLQRDIEQHTAGVESVFNICEVLLHDSDACANETECDSIQQTSRSLDRRWRNICAMSMERRMKIEETWRLWQRFLDDYSRFEDWLKSAERTAASPNSSEVLYTHAKEELKKFEAFQRQVHERLTQLELINKQYRRLARENRTDSASKLKQMVHEGNQRWDNLQKRVAAILRRLKHFTNRRDEFEATRENILVWLTEMDLQLTNVEHFSKSNFDDKMRQLNGFQQEITLHTNKIDQLIVFGEQLIQKSEPLDATLIEDELEELHRYCQEVFGRVARFHQRLTSRHPGLDDEKETSENETDPEDSREIQNDLWHKKAIGDGPSSPQSLCHLMPPTQGHERSGCETPVSVDSIPLEWDHTGDVGGSSSHEDEEEATYYSALSDVEITENPEAYLKMTTKTLKASSGKSVSEAHPWHSPDSPVCRKHRYNQAEMVGNVLSSPETSTPYKPGYVSWKLCGDEEPQDDQELVNIEAAEKQSGIIDRWELIQAQDLRNKLRMKQNLQQWQQLNSDLSDVSTWLDKTEEELEELQKAKPPTSMHEMEQRVKKLKDMLKAFDNYKAVVLSVNLSSKEFQKAESTEFKELQNRLRKVNLRWEKATHALNKWRKGLQQALLHCQEFHDQSQKLVLWLASADSRRNEAQITDPNADPHTILECQKELMQLEKELLEQQPKVNSLQELCSYLLLKSDGEDYIEAEEKVHVIGTKLKQLIEQVSHDLKTIQGNLVTFLPVPDDLDSGSYHPVTVKPTKVVPRSPSFFYRVLRAALPLQLFFLLLLLLACMIPSSEEDYSCTQANNFARSFYPMLRYTNGPPPT</sequence>
<evidence type="ECO:0000256" key="9">
    <source>
        <dbReference type="ARBA" id="ARBA00023054"/>
    </source>
</evidence>
<keyword evidence="7" id="KW-0677">Repeat</keyword>
<feature type="topological domain" description="Cytoplasmic" evidence="15">
    <location>
        <begin position="1"/>
        <end position="3131"/>
    </location>
</feature>
<protein>
    <submittedName>
        <fullName evidence="19">Spectrin repeat containing nuclear envelope protein 2</fullName>
    </submittedName>
</protein>
<evidence type="ECO:0000256" key="6">
    <source>
        <dbReference type="ARBA" id="ARBA00022692"/>
    </source>
</evidence>
<dbReference type="SMART" id="SM00150">
    <property type="entry name" value="SPEC"/>
    <property type="match status" value="12"/>
</dbReference>
<evidence type="ECO:0000256" key="7">
    <source>
        <dbReference type="ARBA" id="ARBA00022737"/>
    </source>
</evidence>
<dbReference type="PANTHER" id="PTHR14514:SF4">
    <property type="entry name" value="NESPRIN-2"/>
    <property type="match status" value="1"/>
</dbReference>
<feature type="coiled-coil region" evidence="16">
    <location>
        <begin position="2882"/>
        <end position="2928"/>
    </location>
</feature>
<dbReference type="CDD" id="cd00176">
    <property type="entry name" value="SPEC"/>
    <property type="match status" value="5"/>
</dbReference>
<feature type="compositionally biased region" description="Basic and acidic residues" evidence="17">
    <location>
        <begin position="2674"/>
        <end position="2689"/>
    </location>
</feature>
<evidence type="ECO:0000313" key="20">
    <source>
        <dbReference type="Proteomes" id="UP000694556"/>
    </source>
</evidence>
<dbReference type="GO" id="GO:0005640">
    <property type="term" value="C:nuclear outer membrane"/>
    <property type="evidence" value="ECO:0007669"/>
    <property type="project" value="UniProtKB-SubCell"/>
</dbReference>
<dbReference type="FunFam" id="1.20.58.60:FF:000394">
    <property type="entry name" value="Nesprin-2"/>
    <property type="match status" value="1"/>
</dbReference>
<evidence type="ECO:0000256" key="11">
    <source>
        <dbReference type="ARBA" id="ARBA00023157"/>
    </source>
</evidence>
<dbReference type="Gene3D" id="1.20.58.60">
    <property type="match status" value="9"/>
</dbReference>
<dbReference type="GO" id="GO:0005856">
    <property type="term" value="C:cytoskeleton"/>
    <property type="evidence" value="ECO:0007669"/>
    <property type="project" value="UniProtKB-SubCell"/>
</dbReference>
<reference evidence="19" key="3">
    <citation type="submission" date="2025-09" db="UniProtKB">
        <authorList>
            <consortium name="Ensembl"/>
        </authorList>
    </citation>
    <scope>IDENTIFICATION</scope>
</reference>
<feature type="coiled-coil region" evidence="16">
    <location>
        <begin position="1711"/>
        <end position="1741"/>
    </location>
</feature>
<feature type="compositionally biased region" description="Basic and acidic residues" evidence="17">
    <location>
        <begin position="874"/>
        <end position="888"/>
    </location>
</feature>
<dbReference type="Pfam" id="PF25035">
    <property type="entry name" value="SYNE1"/>
    <property type="match status" value="1"/>
</dbReference>
<feature type="region of interest" description="Disordered" evidence="17">
    <location>
        <begin position="874"/>
        <end position="898"/>
    </location>
</feature>
<keyword evidence="4" id="KW-0963">Cytoplasm</keyword>
<dbReference type="PANTHER" id="PTHR14514">
    <property type="entry name" value="PKA ANCHORING PROTEIN"/>
    <property type="match status" value="1"/>
</dbReference>
<evidence type="ECO:0000256" key="1">
    <source>
        <dbReference type="ARBA" id="ARBA00004245"/>
    </source>
</evidence>
<reference evidence="19" key="2">
    <citation type="submission" date="2025-08" db="UniProtKB">
        <authorList>
            <consortium name="Ensembl"/>
        </authorList>
    </citation>
    <scope>IDENTIFICATION</scope>
</reference>
<dbReference type="FunFam" id="1.20.58.60:FF:000073">
    <property type="entry name" value="Nesprin-1 isoform 1"/>
    <property type="match status" value="1"/>
</dbReference>
<name>A0A8C3BU54_CAIMO</name>
<dbReference type="FunFam" id="1.20.58.60:FF:000041">
    <property type="entry name" value="Nesprin-1 isoform 1"/>
    <property type="match status" value="1"/>
</dbReference>
<proteinExistence type="inferred from homology"/>
<keyword evidence="9 16" id="KW-0175">Coiled coil</keyword>
<organism evidence="19 20">
    <name type="scientific">Cairina moschata</name>
    <name type="common">Muscovy duck</name>
    <dbReference type="NCBI Taxonomy" id="8855"/>
    <lineage>
        <taxon>Eukaryota</taxon>
        <taxon>Metazoa</taxon>
        <taxon>Chordata</taxon>
        <taxon>Craniata</taxon>
        <taxon>Vertebrata</taxon>
        <taxon>Euteleostomi</taxon>
        <taxon>Archelosauria</taxon>
        <taxon>Archosauria</taxon>
        <taxon>Dinosauria</taxon>
        <taxon>Saurischia</taxon>
        <taxon>Theropoda</taxon>
        <taxon>Coelurosauria</taxon>
        <taxon>Aves</taxon>
        <taxon>Neognathae</taxon>
        <taxon>Galloanserae</taxon>
        <taxon>Anseriformes</taxon>
        <taxon>Anatidae</taxon>
        <taxon>Anatinae</taxon>
        <taxon>Cairina</taxon>
    </lineage>
</organism>
<feature type="coiled-coil region" evidence="16">
    <location>
        <begin position="83"/>
        <end position="138"/>
    </location>
</feature>
<keyword evidence="11" id="KW-1015">Disulfide bond</keyword>
<feature type="coiled-coil region" evidence="16">
    <location>
        <begin position="2118"/>
        <end position="2177"/>
    </location>
</feature>
<comment type="subcellular location">
    <subcellularLocation>
        <location evidence="1">Cytoplasm</location>
        <location evidence="1">Cytoskeleton</location>
    </subcellularLocation>
    <subcellularLocation>
        <location evidence="2">Nucleus outer membrane</location>
        <topology evidence="2">Single-pass type IV membrane protein</topology>
        <orientation evidence="2">Cytoplasmic side</orientation>
    </subcellularLocation>
</comment>
<dbReference type="InterPro" id="IPR056887">
    <property type="entry name" value="SYNE1/2_dom"/>
</dbReference>
<evidence type="ECO:0000256" key="14">
    <source>
        <dbReference type="ARBA" id="ARBA00023242"/>
    </source>
</evidence>
<keyword evidence="20" id="KW-1185">Reference proteome</keyword>
<dbReference type="SUPFAM" id="SSF46966">
    <property type="entry name" value="Spectrin repeat"/>
    <property type="match status" value="14"/>
</dbReference>
<dbReference type="Ensembl" id="ENSCMMT00000012390.1">
    <property type="protein sequence ID" value="ENSCMMP00000011259.1"/>
    <property type="gene ID" value="ENSCMMG00000003003.1"/>
</dbReference>
<dbReference type="SMART" id="SM01249">
    <property type="entry name" value="KASH"/>
    <property type="match status" value="1"/>
</dbReference>
<evidence type="ECO:0000256" key="16">
    <source>
        <dbReference type="SAM" id="Coils"/>
    </source>
</evidence>
<dbReference type="InterPro" id="IPR012315">
    <property type="entry name" value="KASH"/>
</dbReference>
<evidence type="ECO:0000256" key="8">
    <source>
        <dbReference type="ARBA" id="ARBA00022989"/>
    </source>
</evidence>
<reference evidence="19" key="1">
    <citation type="submission" date="2018-09" db="EMBL/GenBank/DDBJ databases">
        <title>Common duck and Muscovy duck high density SNP chip.</title>
        <authorList>
            <person name="Vignal A."/>
            <person name="Thebault N."/>
            <person name="Warren W.C."/>
        </authorList>
    </citation>
    <scope>NUCLEOTIDE SEQUENCE [LARGE SCALE GENOMIC DNA]</scope>
</reference>
<feature type="coiled-coil region" evidence="16">
    <location>
        <begin position="1557"/>
        <end position="1634"/>
    </location>
</feature>
<dbReference type="Pfam" id="PF00435">
    <property type="entry name" value="Spectrin"/>
    <property type="match status" value="3"/>
</dbReference>
<dbReference type="GO" id="GO:0003779">
    <property type="term" value="F:actin binding"/>
    <property type="evidence" value="ECO:0007669"/>
    <property type="project" value="UniProtKB-KW"/>
</dbReference>
<feature type="region of interest" description="Disordered" evidence="17">
    <location>
        <begin position="2656"/>
        <end position="2727"/>
    </location>
</feature>
<dbReference type="PROSITE" id="PS51049">
    <property type="entry name" value="KASH"/>
    <property type="match status" value="1"/>
</dbReference>
<accession>A0A8C3BU54</accession>
<comment type="similarity">
    <text evidence="3">Belongs to the nesprin family.</text>
</comment>
<dbReference type="InterPro" id="IPR018159">
    <property type="entry name" value="Spectrin/alpha-actinin"/>
</dbReference>
<dbReference type="InterPro" id="IPR002017">
    <property type="entry name" value="Spectrin_repeat"/>
</dbReference>
<dbReference type="FunFam" id="1.20.58.60:FF:000112">
    <property type="entry name" value="nesprin-1 isoform X4"/>
    <property type="match status" value="1"/>
</dbReference>
<feature type="coiled-coil region" evidence="16">
    <location>
        <begin position="211"/>
        <end position="238"/>
    </location>
</feature>
<evidence type="ECO:0000256" key="12">
    <source>
        <dbReference type="ARBA" id="ARBA00023203"/>
    </source>
</evidence>
<keyword evidence="14" id="KW-0539">Nucleus</keyword>
<evidence type="ECO:0000256" key="13">
    <source>
        <dbReference type="ARBA" id="ARBA00023212"/>
    </source>
</evidence>
<dbReference type="FunFam" id="1.20.58.60:FF:000115">
    <property type="entry name" value="nesprin-2 isoform X2"/>
    <property type="match status" value="1"/>
</dbReference>
<dbReference type="Pfam" id="PF10541">
    <property type="entry name" value="KASH"/>
    <property type="match status" value="1"/>
</dbReference>
<evidence type="ECO:0000256" key="3">
    <source>
        <dbReference type="ARBA" id="ARBA00008619"/>
    </source>
</evidence>
<evidence type="ECO:0000256" key="4">
    <source>
        <dbReference type="ARBA" id="ARBA00022490"/>
    </source>
</evidence>
<feature type="compositionally biased region" description="Acidic residues" evidence="17">
    <location>
        <begin position="2662"/>
        <end position="2673"/>
    </location>
</feature>
<feature type="topological domain" description="Perinuclear space" evidence="15">
    <location>
        <begin position="3153"/>
        <end position="3182"/>
    </location>
</feature>
<keyword evidence="5" id="KW-0597">Phosphoprotein</keyword>
<evidence type="ECO:0000313" key="19">
    <source>
        <dbReference type="Ensembl" id="ENSCMMP00000011259.1"/>
    </source>
</evidence>
<feature type="compositionally biased region" description="Polar residues" evidence="17">
    <location>
        <begin position="889"/>
        <end position="898"/>
    </location>
</feature>
<evidence type="ECO:0000256" key="5">
    <source>
        <dbReference type="ARBA" id="ARBA00022553"/>
    </source>
</evidence>